<dbReference type="EMBL" id="CM051400">
    <property type="protein sequence ID" value="KAJ4715415.1"/>
    <property type="molecule type" value="Genomic_DNA"/>
</dbReference>
<dbReference type="Proteomes" id="UP001164539">
    <property type="component" value="Chromosome 7"/>
</dbReference>
<keyword evidence="2" id="KW-1185">Reference proteome</keyword>
<comment type="caution">
    <text evidence="1">The sequence shown here is derived from an EMBL/GenBank/DDBJ whole genome shotgun (WGS) entry which is preliminary data.</text>
</comment>
<proteinExistence type="predicted"/>
<name>A0ACC1XVV6_MELAZ</name>
<sequence>MIIPLSFLQSITLAIIVSIFFLYRYTKSTKIHWLVVLPELLLNFHHLHDKISEILERNKGSVLIRGAWLAQNDVLLTSDPANVHYIMSTNFSNFPKGENWKKRFHFFGNDGIFNSDFDVWKQNRKIARAFFSHQKFQQYVAKIIPEITEKRLMPVLEHVAKQDELVELQDLMNRYTFDFACMITTGNDPHFLSIGLPEIPFLKAKEDAFEAIFFRHLVPESLWKLQSWLGIGKERKLSEGCKIIDGFWEEQISTKQAKKIETKEEDEESFNLLDCYLRGSEVTGPTPSENIMRDNTLGLILAAEGTSSITLSWLFWILSKNPFIDAKIREELRANLPQSGYKNTQIFHLDDLNKLVYLHAALCETLRLYPPIPFQMRACLQSDDILPSGHQINQKTSVLISMYAMGRMASIWGEDCQEFKPERWITEEGGIKHEPAHKFFAFNAGPRLCLGKDIAFDLMKIIAANIIHNYDVQVMEKETVCPNNLSISLHIKHGLLVRIKKKKA</sequence>
<protein>
    <submittedName>
        <fullName evidence="1">Cytochrome P450-like protein</fullName>
    </submittedName>
</protein>
<evidence type="ECO:0000313" key="2">
    <source>
        <dbReference type="Proteomes" id="UP001164539"/>
    </source>
</evidence>
<evidence type="ECO:0000313" key="1">
    <source>
        <dbReference type="EMBL" id="KAJ4715415.1"/>
    </source>
</evidence>
<organism evidence="1 2">
    <name type="scientific">Melia azedarach</name>
    <name type="common">Chinaberry tree</name>
    <dbReference type="NCBI Taxonomy" id="155640"/>
    <lineage>
        <taxon>Eukaryota</taxon>
        <taxon>Viridiplantae</taxon>
        <taxon>Streptophyta</taxon>
        <taxon>Embryophyta</taxon>
        <taxon>Tracheophyta</taxon>
        <taxon>Spermatophyta</taxon>
        <taxon>Magnoliopsida</taxon>
        <taxon>eudicotyledons</taxon>
        <taxon>Gunneridae</taxon>
        <taxon>Pentapetalae</taxon>
        <taxon>rosids</taxon>
        <taxon>malvids</taxon>
        <taxon>Sapindales</taxon>
        <taxon>Meliaceae</taxon>
        <taxon>Melia</taxon>
    </lineage>
</organism>
<gene>
    <name evidence="1" type="ORF">OWV82_013778</name>
</gene>
<reference evidence="1 2" key="1">
    <citation type="journal article" date="2023" name="Science">
        <title>Complex scaffold remodeling in plant triterpene biosynthesis.</title>
        <authorList>
            <person name="De La Pena R."/>
            <person name="Hodgson H."/>
            <person name="Liu J.C."/>
            <person name="Stephenson M.J."/>
            <person name="Martin A.C."/>
            <person name="Owen C."/>
            <person name="Harkess A."/>
            <person name="Leebens-Mack J."/>
            <person name="Jimenez L.E."/>
            <person name="Osbourn A."/>
            <person name="Sattely E.S."/>
        </authorList>
    </citation>
    <scope>NUCLEOTIDE SEQUENCE [LARGE SCALE GENOMIC DNA]</scope>
    <source>
        <strain evidence="2">cv. JPN11</strain>
        <tissue evidence="1">Leaf</tissue>
    </source>
</reference>
<accession>A0ACC1XVV6</accession>